<dbReference type="AlphaFoldDB" id="A0A6B3VRK6"/>
<dbReference type="EMBL" id="JAAIWN010000005">
    <property type="protein sequence ID" value="NEY80619.1"/>
    <property type="molecule type" value="Genomic_DNA"/>
</dbReference>
<dbReference type="Pfam" id="PF02608">
    <property type="entry name" value="Bmp"/>
    <property type="match status" value="1"/>
</dbReference>
<comment type="subcellular location">
    <subcellularLocation>
        <location evidence="1">Cell membrane</location>
        <topology evidence="1">Lipid-anchor</topology>
    </subcellularLocation>
</comment>
<evidence type="ECO:0000256" key="7">
    <source>
        <dbReference type="SAM" id="SignalP"/>
    </source>
</evidence>
<keyword evidence="3" id="KW-1003">Cell membrane</keyword>
<dbReference type="GO" id="GO:0005886">
    <property type="term" value="C:plasma membrane"/>
    <property type="evidence" value="ECO:0007669"/>
    <property type="project" value="UniProtKB-SubCell"/>
</dbReference>
<dbReference type="InterPro" id="IPR028082">
    <property type="entry name" value="Peripla_BP_I"/>
</dbReference>
<keyword evidence="11" id="KW-1185">Reference proteome</keyword>
<evidence type="ECO:0000313" key="10">
    <source>
        <dbReference type="EMBL" id="NEY80619.1"/>
    </source>
</evidence>
<sequence>MKKRKFGLALSLVLAAGTILGACGKSDENGGASKSEDKEKGFSVAMVTDIGGVDDKSFNQSAWEGIKEFGEENGLKKGDGGYDYLQSKSDADYNTNLNNLIRRDFDLVFGIGFLFEEPMKEIAEQRKNANLAIVDGIVELDNVASIMFKDHEGSFLAGVAAALTTKTNKIGFVGGMEIPSIERFESGFRAGVQAVNPEAEVVVNYTGAFDKAELGKAAANKMYSSGIDVIFHAAGATGNGVFNEAKERKTKDPNTDVWVIGVDRDQYEEGKVVINDKEENVTLTSSLKLVSVGVKDVSKKAMEGKFPGGEVIYYGLAEGGVGLADSRGALSDDALAVIEEWNEKIINGEIKVPSTHEELESFKAE</sequence>
<reference evidence="10 11" key="1">
    <citation type="submission" date="2020-02" db="EMBL/GenBank/DDBJ databases">
        <title>Bacillus aquiflavi sp. nov., isolated from yellow water of strong flavor Chinese baijiu in Yibin region of China.</title>
        <authorList>
            <person name="Xie J."/>
        </authorList>
    </citation>
    <scope>NUCLEOTIDE SEQUENCE [LARGE SCALE GENOMIC DNA]</scope>
    <source>
        <strain evidence="10 11">3H-10</strain>
    </source>
</reference>
<comment type="similarity">
    <text evidence="2">Belongs to the BMP lipoprotein family.</text>
</comment>
<dbReference type="Proteomes" id="UP000570010">
    <property type="component" value="Unassembled WGS sequence"/>
</dbReference>
<dbReference type="PROSITE" id="PS51257">
    <property type="entry name" value="PROKAR_LIPOPROTEIN"/>
    <property type="match status" value="1"/>
</dbReference>
<feature type="domain" description="ABC transporter substrate-binding protein PnrA-like" evidence="8">
    <location>
        <begin position="43"/>
        <end position="355"/>
    </location>
</feature>
<evidence type="ECO:0000256" key="6">
    <source>
        <dbReference type="ARBA" id="ARBA00023288"/>
    </source>
</evidence>
<evidence type="ECO:0000256" key="3">
    <source>
        <dbReference type="ARBA" id="ARBA00022475"/>
    </source>
</evidence>
<dbReference type="InterPro" id="IPR003760">
    <property type="entry name" value="PnrA-like"/>
</dbReference>
<dbReference type="PANTHER" id="PTHR34296:SF2">
    <property type="entry name" value="ABC TRANSPORTER GUANOSINE-BINDING PROTEIN NUPN"/>
    <property type="match status" value="1"/>
</dbReference>
<evidence type="ECO:0000256" key="2">
    <source>
        <dbReference type="ARBA" id="ARBA00008610"/>
    </source>
</evidence>
<dbReference type="EMBL" id="JACEIO010000005">
    <property type="protein sequence ID" value="MBA4536251.1"/>
    <property type="molecule type" value="Genomic_DNA"/>
</dbReference>
<feature type="chain" id="PRO_5038310121" evidence="7">
    <location>
        <begin position="22"/>
        <end position="365"/>
    </location>
</feature>
<dbReference type="Proteomes" id="UP000472971">
    <property type="component" value="Unassembled WGS sequence"/>
</dbReference>
<name>A0A6B3VRK6_9BACI</name>
<evidence type="ECO:0000313" key="9">
    <source>
        <dbReference type="EMBL" id="MBA4536251.1"/>
    </source>
</evidence>
<dbReference type="InterPro" id="IPR050957">
    <property type="entry name" value="BMP_lipoprotein"/>
</dbReference>
<accession>A0A6B3VRK6</accession>
<evidence type="ECO:0000256" key="5">
    <source>
        <dbReference type="ARBA" id="ARBA00023136"/>
    </source>
</evidence>
<feature type="signal peptide" evidence="7">
    <location>
        <begin position="1"/>
        <end position="21"/>
    </location>
</feature>
<evidence type="ECO:0000256" key="4">
    <source>
        <dbReference type="ARBA" id="ARBA00022729"/>
    </source>
</evidence>
<evidence type="ECO:0000256" key="1">
    <source>
        <dbReference type="ARBA" id="ARBA00004193"/>
    </source>
</evidence>
<comment type="caution">
    <text evidence="10">The sequence shown here is derived from an EMBL/GenBank/DDBJ whole genome shotgun (WGS) entry which is preliminary data.</text>
</comment>
<keyword evidence="4 7" id="KW-0732">Signal</keyword>
<gene>
    <name evidence="10" type="ORF">G4D64_03575</name>
    <name evidence="9" type="ORF">H1Z61_03610</name>
</gene>
<evidence type="ECO:0000259" key="8">
    <source>
        <dbReference type="Pfam" id="PF02608"/>
    </source>
</evidence>
<evidence type="ECO:0000313" key="11">
    <source>
        <dbReference type="Proteomes" id="UP000472971"/>
    </source>
</evidence>
<dbReference type="PANTHER" id="PTHR34296">
    <property type="entry name" value="TRANSCRIPTIONAL ACTIVATOR PROTEIN MED"/>
    <property type="match status" value="1"/>
</dbReference>
<evidence type="ECO:0000313" key="12">
    <source>
        <dbReference type="Proteomes" id="UP000570010"/>
    </source>
</evidence>
<dbReference type="RefSeq" id="WP_163240201.1">
    <property type="nucleotide sequence ID" value="NZ_CP082780.1"/>
</dbReference>
<reference evidence="9 12" key="2">
    <citation type="submission" date="2020-07" db="EMBL/GenBank/DDBJ databases">
        <authorList>
            <person name="Feng H."/>
        </authorList>
    </citation>
    <scope>NUCLEOTIDE SEQUENCE [LARGE SCALE GENOMIC DNA]</scope>
    <source>
        <strain evidence="12">s-12</strain>
        <strain evidence="9">S-12</strain>
    </source>
</reference>
<dbReference type="SUPFAM" id="SSF53822">
    <property type="entry name" value="Periplasmic binding protein-like I"/>
    <property type="match status" value="1"/>
</dbReference>
<organism evidence="10 11">
    <name type="scientific">Bacillus aquiflavi</name>
    <dbReference type="NCBI Taxonomy" id="2672567"/>
    <lineage>
        <taxon>Bacteria</taxon>
        <taxon>Bacillati</taxon>
        <taxon>Bacillota</taxon>
        <taxon>Bacilli</taxon>
        <taxon>Bacillales</taxon>
        <taxon>Bacillaceae</taxon>
        <taxon>Bacillus</taxon>
    </lineage>
</organism>
<keyword evidence="6" id="KW-0449">Lipoprotein</keyword>
<protein>
    <submittedName>
        <fullName evidence="10">BMP family ABC transporter substrate-binding protein</fullName>
    </submittedName>
    <submittedName>
        <fullName evidence="9">BMP family protein</fullName>
    </submittedName>
</protein>
<dbReference type="CDD" id="cd06354">
    <property type="entry name" value="PBP1_PrnA-like"/>
    <property type="match status" value="1"/>
</dbReference>
<proteinExistence type="inferred from homology"/>
<dbReference type="Gene3D" id="3.40.50.2300">
    <property type="match status" value="2"/>
</dbReference>
<keyword evidence="5" id="KW-0472">Membrane</keyword>